<feature type="domain" description="Dynein heavy chain AAA module D4" evidence="18">
    <location>
        <begin position="2508"/>
        <end position="2768"/>
    </location>
</feature>
<dbReference type="InterPro" id="IPR024317">
    <property type="entry name" value="Dynein_heavy_chain_D4_dom"/>
</dbReference>
<evidence type="ECO:0000256" key="8">
    <source>
        <dbReference type="ARBA" id="ARBA00023054"/>
    </source>
</evidence>
<dbReference type="InterPro" id="IPR043157">
    <property type="entry name" value="Dynein_AAA1S"/>
</dbReference>
<dbReference type="Gene3D" id="1.10.287.2620">
    <property type="match status" value="1"/>
</dbReference>
<dbReference type="GO" id="GO:0051959">
    <property type="term" value="F:dynein light intermediate chain binding"/>
    <property type="evidence" value="ECO:0007669"/>
    <property type="project" value="InterPro"/>
</dbReference>
<protein>
    <submittedName>
        <fullName evidence="24">Dynein heavy chain 1, axonemal protein</fullName>
    </submittedName>
</protein>
<evidence type="ECO:0000259" key="18">
    <source>
        <dbReference type="Pfam" id="PF12780"/>
    </source>
</evidence>
<keyword evidence="25" id="KW-1185">Reference proteome</keyword>
<keyword evidence="10" id="KW-0505">Motor protein</keyword>
<dbReference type="FunFam" id="3.40.50.300:FF:000362">
    <property type="entry name" value="Dynein, axonemal, heavy chain 6"/>
    <property type="match status" value="1"/>
</dbReference>
<dbReference type="FunFam" id="3.40.50.300:FF:000063">
    <property type="entry name" value="dynein heavy chain 6, axonemal"/>
    <property type="match status" value="1"/>
</dbReference>
<feature type="coiled-coil region" evidence="13">
    <location>
        <begin position="2842"/>
        <end position="2885"/>
    </location>
</feature>
<dbReference type="FunFam" id="3.10.490.20:FF:000009">
    <property type="entry name" value="Dynein heavy chain 4"/>
    <property type="match status" value="1"/>
</dbReference>
<dbReference type="Gene3D" id="6.10.140.1060">
    <property type="match status" value="1"/>
</dbReference>
<dbReference type="FunFam" id="3.40.50.300:FF:001145">
    <property type="entry name" value="Putative dynein heavy chain"/>
    <property type="match status" value="1"/>
</dbReference>
<dbReference type="eggNOG" id="KOG3595">
    <property type="taxonomic scope" value="Eukaryota"/>
</dbReference>
<dbReference type="FunFam" id="1.10.8.720:FF:000001">
    <property type="entry name" value="dynein heavy chain 7, axonemal"/>
    <property type="match status" value="1"/>
</dbReference>
<keyword evidence="6" id="KW-0067">ATP-binding</keyword>
<keyword evidence="7" id="KW-0243">Dynein</keyword>
<feature type="coiled-coil region" evidence="13">
    <location>
        <begin position="2774"/>
        <end position="2808"/>
    </location>
</feature>
<dbReference type="Pfam" id="PF18198">
    <property type="entry name" value="AAA_lid_11"/>
    <property type="match status" value="1"/>
</dbReference>
<comment type="subcellular location">
    <subcellularLocation>
        <location evidence="1">Cytoplasm</location>
        <location evidence="1">Cytoskeleton</location>
        <location evidence="1">Cilium axoneme</location>
    </subcellularLocation>
</comment>
<keyword evidence="8 13" id="KW-0175">Coiled coil</keyword>
<dbReference type="Gene3D" id="1.10.8.710">
    <property type="match status" value="1"/>
</dbReference>
<feature type="domain" description="Dynein heavy chain coiled coil stalk" evidence="17">
    <location>
        <begin position="2783"/>
        <end position="3139"/>
    </location>
</feature>
<evidence type="ECO:0000259" key="14">
    <source>
        <dbReference type="Pfam" id="PF03028"/>
    </source>
</evidence>
<dbReference type="SUPFAM" id="SSF52540">
    <property type="entry name" value="P-loop containing nucleoside triphosphate hydrolases"/>
    <property type="match status" value="4"/>
</dbReference>
<dbReference type="Pfam" id="PF12774">
    <property type="entry name" value="AAA_6"/>
    <property type="match status" value="1"/>
</dbReference>
<evidence type="ECO:0000313" key="25">
    <source>
        <dbReference type="Proteomes" id="UP000009168"/>
    </source>
</evidence>
<dbReference type="Pfam" id="PF22597">
    <property type="entry name" value="DYN_lid"/>
    <property type="match status" value="1"/>
</dbReference>
<evidence type="ECO:0000259" key="15">
    <source>
        <dbReference type="Pfam" id="PF08393"/>
    </source>
</evidence>
<keyword evidence="4" id="KW-0493">Microtubule</keyword>
<feature type="coiled-coil region" evidence="13">
    <location>
        <begin position="1268"/>
        <end position="1302"/>
    </location>
</feature>
<evidence type="ECO:0000256" key="7">
    <source>
        <dbReference type="ARBA" id="ARBA00023017"/>
    </source>
</evidence>
<dbReference type="InterPro" id="IPR042228">
    <property type="entry name" value="Dynein_linker_3"/>
</dbReference>
<dbReference type="Pfam" id="PF12777">
    <property type="entry name" value="MT"/>
    <property type="match status" value="1"/>
</dbReference>
<feature type="domain" description="Dynein heavy chain AAA lid" evidence="21">
    <location>
        <begin position="3784"/>
        <end position="3922"/>
    </location>
</feature>
<dbReference type="STRING" id="312017.Q22CL1"/>
<gene>
    <name evidence="24" type="ORF">TTHERM_01027670</name>
</gene>
<dbReference type="Gene3D" id="1.10.472.130">
    <property type="match status" value="1"/>
</dbReference>
<dbReference type="HOGENOM" id="CLU_000038_0_0_1"/>
<dbReference type="InParanoid" id="Q22CL1"/>
<evidence type="ECO:0000256" key="6">
    <source>
        <dbReference type="ARBA" id="ARBA00022840"/>
    </source>
</evidence>
<evidence type="ECO:0000256" key="2">
    <source>
        <dbReference type="ARBA" id="ARBA00008887"/>
    </source>
</evidence>
<dbReference type="InterPro" id="IPR054354">
    <property type="entry name" value="DYNC2H1-like_lid"/>
</dbReference>
<feature type="domain" description="Dynein heavy chain region D6 P-loop" evidence="14">
    <location>
        <begin position="3641"/>
        <end position="3752"/>
    </location>
</feature>
<dbReference type="FunFam" id="3.20.180.20:FF:000003">
    <property type="entry name" value="Dynein heavy chain 12, axonemal"/>
    <property type="match status" value="1"/>
</dbReference>
<feature type="domain" description="Dynein heavy chain ATP-binding dynein motor region" evidence="19">
    <location>
        <begin position="3167"/>
        <end position="3392"/>
    </location>
</feature>
<dbReference type="InterPro" id="IPR042219">
    <property type="entry name" value="AAA_lid_11_sf"/>
</dbReference>
<dbReference type="FunFam" id="3.40.50.300:FF:000353">
    <property type="entry name" value="Dynein axonemal heavy chain 1"/>
    <property type="match status" value="1"/>
</dbReference>
<evidence type="ECO:0000259" key="17">
    <source>
        <dbReference type="Pfam" id="PF12777"/>
    </source>
</evidence>
<evidence type="ECO:0000259" key="22">
    <source>
        <dbReference type="Pfam" id="PF18199"/>
    </source>
</evidence>
<dbReference type="Gene3D" id="3.10.490.20">
    <property type="match status" value="1"/>
</dbReference>
<dbReference type="GO" id="GO:0045505">
    <property type="term" value="F:dynein intermediate chain binding"/>
    <property type="evidence" value="ECO:0007669"/>
    <property type="project" value="InterPro"/>
</dbReference>
<feature type="domain" description="Dynein heavy chain AAA 5 extension" evidence="20">
    <location>
        <begin position="2011"/>
        <end position="2140"/>
    </location>
</feature>
<dbReference type="Pfam" id="PF12775">
    <property type="entry name" value="AAA_7"/>
    <property type="match status" value="1"/>
</dbReference>
<dbReference type="FunFam" id="1.10.287.2620:FF:000002">
    <property type="entry name" value="Dynein heavy chain 2, axonemal"/>
    <property type="match status" value="1"/>
</dbReference>
<dbReference type="Gene3D" id="1.10.8.720">
    <property type="entry name" value="Region D6 of dynein motor"/>
    <property type="match status" value="1"/>
</dbReference>
<feature type="domain" description="Dynein heavy chain C-terminal" evidence="22">
    <location>
        <begin position="3928"/>
        <end position="4231"/>
    </location>
</feature>
<dbReference type="Gene3D" id="3.40.50.300">
    <property type="entry name" value="P-loop containing nucleotide triphosphate hydrolases"/>
    <property type="match status" value="5"/>
</dbReference>
<sequence length="4235" mass="490018">MQNNSIISTVPKQRGVYSEVINPDNSIFFGPNSQNGPDQSMSIMLTQKQRLPKAFTLSRKNNLSEKGFKLMPHTTKSQTQFSLNAQLQQQQQSILQGADFTAGNLSTTNILRRQRLNQSIVTKSMQAMNIFDKKKIEDDKTIDPKVMEPFDPIPGRVPRKVAIDRKKKEYASFDIEQLLQIEGIDFNKQGDQAEWLPLDLFDDNTFDDYQGKEWVERLQDEDGNNRIMIGKGLKYDSEQQKFLWLPIQIESYDQASQKFQGFWRENNEQVSLHRIYFCLDAEDPRKYAKRVAHAFKQRIYADSIIRYNFIIDNMPLQDLSELDTEQKKRLEALAKTKQLENLETTALIIEVNNDYARTMNKIIFDKFMDENKDQQQEVPLFPNNLQLPPEVEEKEVSYYGMVPLERHFGAKTMYINNFGEINYEDPKDFTEIFKDFCFASLFIKEEVIQALQEIRVECNKVLEMEIFNTDLNSCMVLEEFKHIQESATSQILYHLKGSWISELTKIIKNNFQGVGKGWFNMKETNKITYDFGKLKRFLTVVRLQMQDTILTLVKRCYIGLYDYLLAFVPLEVQIENPNKVKNVYRESDELKNQTQQNGGREDPMNALFLIDLVKTQNDQEFVYSTNPMNFINMIIQTFEKGLEEISKIPDLEPKIVQELHKSMKAETYIRTPMKPRERPITPDMSARPRKFPDENKWIWDLLENLKLQLIEGIKPLDEYLESFNQFKDVLRMDPDEVIRAIEADENNAYDVDKIVEEISNIKKKEEDLRSKIPLEMHVSFFQIQTNEILGYLCEKYYQLQKNFIEMIAKKARMQTQAITNTFIQIQKRIKEIPQNIEELTELKEYMLNVPMELEKVKVEMNKCFEIYSTLDGFGYRFSKLDLDQKWTIFGSPKDTLELITKKTKDLEKDKVKFLDEMKLQQNDFKDQVDNLERTILNFNQYSDINQHEEVAQTALNIIKQIKEFQEDSRKFNSREGLFEMESTNYEQIQNMEKEFLPYQNMWITGNQWYKNQVQWLHGEWDTLDAIQAEKFVDESIQLLNKAIRSFKDRKIDNICSIAQKIKAEIEEFKPKVPLMVGLRQKGMKERHWQDISAKIGFEVKPTPDFTFTKALDLGLMKIVDHCVDVGERAAKEFQIENMLFDMKNIWENVNFQFKEYKQSYIVKGYDEIQIILDDHIVNSQNLQFSPFKKPFEQEIIEWNEQLKIMSDVLEEWAKCQGQWMYLQPIFDSPDIAKQLPAETKKFKTVDSTWKHTMNQAKMIVNVRRVCIGEGLLERLQEANKNLEIIQKELNNYLEKKREIFARFYFLSNDDLLEILSQTKEPTAVQPHLKKVFENINEIEFDENKRIKAMMSAEKEKVDFIELVDPKNKNVENWMNELENMMCKSVRAALNNSVLDYPTKKRTEWVISHPGQCVLNGSQLVWTNSVEVAYKDGVKGVKLYWDKLDIYLKDLVELVRQKLTKQQMVTINALIVLDVHAKDVVENLWRTNVNDIAAFEWISQLRYYWENDDCFVKCIQTSFPYGYEYLGNTLRLVITPLTDKCYMTLMGALKLNLGGAPAGPAGTGKTESVKDLAKALAKQCVVFNCSDSMDYIMVGKFFKGLASAGAWCCFDEFNRINIEVLSVIAQQLLILFGEKAKGTPAVEFEGSVIKLKPTFCVFITMNPGYAGRTELPDNLKALFRAVAMMVPDYAMIGEIMLYSFGFTEGRKLAKKMVATFKLSSEQLSSQDHYDYGMRAVRSVINAAGLLKAANPDMDEGQLLLRALRDVNVPKFLKDDLPLFENIMSDLFPGVEKPQVNYGKLLNSIDQKCIEQGLQPVPPFIAKIIQLYDTIQVRHGLMIVGPTGGGKTSNYKVLQAAMSHLHDQGFAKVNVHILNPKSITMGQLYGQFNEQTHEWTDGILAYRVRECCRDQSVDKHWVMFDGPVDAIWIESMNTVLDDNKKLCLNSGQILTLTPQMTMMFEVEDLTVASPATVSRCGMIYMEPDSLGVKPLIESWLNTIPQNLYKFGKIAEKLKNLFDAYIEDALWFLRRNIVEPVTTMNNNLLQSLCRLLMCFFRNYEETEVKKIQEEELQGVERSLESLFIFCMIWSLGCTGEYEGRIKFDHFLREKVQQISPNVILPEEGTVYEYEFDLSMKQFTRWSERNKEFQIDQKAQYHEIMIPTQDSTRNSFIIKLLLQNSYHILTPGPTGTGKSLNISNLLTSGLSESFQSISITFSAQTSANQTQDTIDGKMDKRRKGVFGPPIGKKFIIFVDDLNMPKKEEYGAQPPIELIRQYLDHKGWYNRRDLQFMKMEDVIILAAMGPPGGGRTFITNRVVRHFNILGYTELDQNTIQEIFKNLVSFFLKRFSEDIKQNISNVVKTALDVYNQVKIDLLPTPSKSHYTFNLRDIWKVFQGVCSITPKFCTDLKSLLRLFYHENMRVFHDRLTTDSDRKYLHKLLVQQFQGYHIKEEDVIDNERIIYGDFLSGREVDIRNYQQVTDLNSLLDKMDNFQEEYNNDSSFVFGGQKKPMKLVMFLDACEHIARIARIIRQPNGNALILGVGGSGRQSLSRMATFITNYKIFQIEVIKNYNMRSWRDDVKKVLLYAGIENKPISFLFCDTQIIKEQMMEDINNILNSGDVTGIYQDKDQEEIMAACKADCLKKQLPPTKMNIFTIYLSRVRKNIHLIIAMSPLGSAFTTRLRMFPSLVNCCTIDWFTEWPEEALINVGKGQLQDYEEDLQLGQNLGTVVEMFKIIHKSVEKASNKFYEQLRRYNYVTPTSYLELLSTFRNVLSFKKKEVQKSIQRLKSGLDKLEEANKSVEEMRIVLKDMQPQLEKASAETEKMMEKLSVDKADADATQKVVAVEEAQATQQAAEATKLAEEAEAAVADANRQLAETLAEVQKLKKEHLVEIKSLGSPPTAVKVTLGGVVILNQEAIKQNGGQIIMSNVEGQVGGKKEENYFETAKRYLLSDTKQLLDLLMTYDKDAITGATIKKLEEKILNQPEFTFNAVERCSFATKFLYMWVKAMVDYYKVYTETKPLREKLIEMRRIVDEKMGQLRIKKEELAKINAKIQHLEEMFSQKMKQKEELTRKIEECEIKLERAKKLTDGLSEESVRWAQDIQALNNKANLVPAHSIIAAGMIAYSGPFTSNFRQDLEQDWVLNLAQLELEHDTKITMRSFLGEPVKIQQWNISGLPKDDTSIENGIIIEQGRRWPLMIDPQTQANKYIKNMGKDHLEGIEIVKANEATIMKTMELSVQFGRWVLIENVGTDLDPSLEPILQQQVVKQGSGYVIVIGDKPLNYSDQFKLFLTTTMPNPHYPPETFVKVSIINFAITPSGLEEQMLAQIVALENPTLQQKKTEIVKKNAEDQRALIKIEDSILESLSGTGEISEILMDETLINQLQTSKKFAAEINQRVKDSKITEAQIDEARESYRAVAFRASILFFCIVDLASIDPMYQYSLQWFTNLFIMGVEKAPESNELEQRLENLNNYFTYSLYENVCRSLFEKHKLIFSFMLAVKILQGRNEMDEVEWRYFLAGPSGEVHIPQNPTTWISENSWPDIYRQFYGMNQLSSFRGINDHLIQKSDSWKSIFDSTNAQEEPLPEEWNENLNSFQKLIVLKSIRPDKVVQGVQNWISEKIGREFIIVPTFDLSKCYKDSNVVSPLIFVLSQGSDPIADFLKFAEDMEMTKKYDSISLGQGQGPKAERLIKECAQRGYWALLQNCHLAISWMPELERICEGLNENMHQDFRLWLTSMPSGSFPISVLQNGIKITMEPPQGLRANLLRTYKNLTEQELVDCQKPQEFKKLLFGFCLFHAIIQDRRKFGAIGWNIPYEFTNEDLNVCKKQLKMLLDEYQKIPYKVINFLGAEINYGGRVTDDKDVRLIKSILKLYINAESLGDKYQYSESGIYYSIPAGKLEDYIKYIEGLPLNPSPEAFGLHDNAEITNAQNETMNLLATILSCQPRSSTGHGKSREEIIEDIAVMVETKTPELFDIEIIQRSYPTLYEESMNTVLVQELIRYNRLLKVLKESLINLKKGLKGLVVLSEELEKLSNSLYDNQVPQLWADKGFLSLKPLSSWTQDLNDRISFLQNWIDNGTPKVFWISGFFFPQAFITGMTQNYARKKVIAIDQLQYEYQILDTLTHTDITEKPEDGVYVYGIFLEGASWNYKKHIIDQPIPKELFSDLPLMHIIPTAEKEQGSKIIYQCPMYKVVSRRGTLSTTGHSTNFVMPIELPTKEKEDIWIRAGVAAFLSLRY</sequence>
<evidence type="ECO:0000256" key="9">
    <source>
        <dbReference type="ARBA" id="ARBA00023069"/>
    </source>
</evidence>
<feature type="domain" description="Dynein heavy chain hydrolytic ATP-binding dynein motor region" evidence="16">
    <location>
        <begin position="1520"/>
        <end position="1846"/>
    </location>
</feature>
<dbReference type="FunFam" id="3.40.50.300:FF:002141">
    <property type="entry name" value="Dynein heavy chain"/>
    <property type="match status" value="1"/>
</dbReference>
<dbReference type="PANTHER" id="PTHR22878:SF68">
    <property type="entry name" value="DYNEIN HEAVY CHAIN 6, AXONEMAL-LIKE"/>
    <property type="match status" value="1"/>
</dbReference>
<dbReference type="Pfam" id="PF08393">
    <property type="entry name" value="DHC_N2"/>
    <property type="match status" value="1"/>
</dbReference>
<keyword evidence="12" id="KW-0966">Cell projection</keyword>
<dbReference type="KEGG" id="tet:TTHERM_01027670"/>
<dbReference type="Gene3D" id="3.20.180.20">
    <property type="entry name" value="Dynein heavy chain, N-terminal domain 2"/>
    <property type="match status" value="1"/>
</dbReference>
<dbReference type="FunFam" id="1.20.920.30:FF:000002">
    <property type="entry name" value="Dynein axonemal heavy chain 3"/>
    <property type="match status" value="1"/>
</dbReference>
<dbReference type="InterPro" id="IPR004273">
    <property type="entry name" value="Dynein_heavy_D6_P-loop"/>
</dbReference>
<reference evidence="25" key="1">
    <citation type="journal article" date="2006" name="PLoS Biol.">
        <title>Macronuclear genome sequence of the ciliate Tetrahymena thermophila, a model eukaryote.</title>
        <authorList>
            <person name="Eisen J.A."/>
            <person name="Coyne R.S."/>
            <person name="Wu M."/>
            <person name="Wu D."/>
            <person name="Thiagarajan M."/>
            <person name="Wortman J.R."/>
            <person name="Badger J.H."/>
            <person name="Ren Q."/>
            <person name="Amedeo P."/>
            <person name="Jones K.M."/>
            <person name="Tallon L.J."/>
            <person name="Delcher A.L."/>
            <person name="Salzberg S.L."/>
            <person name="Silva J.C."/>
            <person name="Haas B.J."/>
            <person name="Majoros W.H."/>
            <person name="Farzad M."/>
            <person name="Carlton J.M."/>
            <person name="Smith R.K. Jr."/>
            <person name="Garg J."/>
            <person name="Pearlman R.E."/>
            <person name="Karrer K.M."/>
            <person name="Sun L."/>
            <person name="Manning G."/>
            <person name="Elde N.C."/>
            <person name="Turkewitz A.P."/>
            <person name="Asai D.J."/>
            <person name="Wilkes D.E."/>
            <person name="Wang Y."/>
            <person name="Cai H."/>
            <person name="Collins K."/>
            <person name="Stewart B.A."/>
            <person name="Lee S.R."/>
            <person name="Wilamowska K."/>
            <person name="Weinberg Z."/>
            <person name="Ruzzo W.L."/>
            <person name="Wloga D."/>
            <person name="Gaertig J."/>
            <person name="Frankel J."/>
            <person name="Tsao C.-C."/>
            <person name="Gorovsky M.A."/>
            <person name="Keeling P.J."/>
            <person name="Waller R.F."/>
            <person name="Patron N.J."/>
            <person name="Cherry J.M."/>
            <person name="Stover N.A."/>
            <person name="Krieger C.J."/>
            <person name="del Toro C."/>
            <person name="Ryder H.F."/>
            <person name="Williamson S.C."/>
            <person name="Barbeau R.A."/>
            <person name="Hamilton E.P."/>
            <person name="Orias E."/>
        </authorList>
    </citation>
    <scope>NUCLEOTIDE SEQUENCE [LARGE SCALE GENOMIC DNA]</scope>
    <source>
        <strain evidence="25">SB210</strain>
    </source>
</reference>
<dbReference type="Pfam" id="PF03028">
    <property type="entry name" value="Dynein_heavy"/>
    <property type="match status" value="1"/>
</dbReference>
<dbReference type="InterPro" id="IPR041658">
    <property type="entry name" value="AAA_lid_11"/>
</dbReference>
<evidence type="ECO:0000256" key="10">
    <source>
        <dbReference type="ARBA" id="ARBA00023175"/>
    </source>
</evidence>
<dbReference type="GO" id="GO:0005858">
    <property type="term" value="C:axonemal dynein complex"/>
    <property type="evidence" value="ECO:0007669"/>
    <property type="project" value="UniProtKB-ARBA"/>
</dbReference>
<dbReference type="OrthoDB" id="537704at2759"/>
<dbReference type="GO" id="GO:0008569">
    <property type="term" value="F:minus-end-directed microtubule motor activity"/>
    <property type="evidence" value="ECO:0007669"/>
    <property type="project" value="InterPro"/>
</dbReference>
<evidence type="ECO:0000256" key="12">
    <source>
        <dbReference type="ARBA" id="ARBA00023273"/>
    </source>
</evidence>
<evidence type="ECO:0000256" key="3">
    <source>
        <dbReference type="ARBA" id="ARBA00022490"/>
    </source>
</evidence>
<evidence type="ECO:0000313" key="24">
    <source>
        <dbReference type="EMBL" id="EAR83041.2"/>
    </source>
</evidence>
<dbReference type="InterPro" id="IPR024743">
    <property type="entry name" value="Dynein_HC_stalk"/>
</dbReference>
<keyword evidence="5" id="KW-0547">Nucleotide-binding</keyword>
<dbReference type="Gene3D" id="1.20.920.20">
    <property type="match status" value="1"/>
</dbReference>
<dbReference type="FunFam" id="1.10.8.710:FF:000004">
    <property type="entry name" value="Dynein axonemal heavy chain 6"/>
    <property type="match status" value="1"/>
</dbReference>
<dbReference type="GeneID" id="7837746"/>
<dbReference type="InterPro" id="IPR013602">
    <property type="entry name" value="Dynein_heavy_linker"/>
</dbReference>
<dbReference type="Proteomes" id="UP000009168">
    <property type="component" value="Unassembled WGS sequence"/>
</dbReference>
<dbReference type="Pfam" id="PF12781">
    <property type="entry name" value="AAA_9"/>
    <property type="match status" value="1"/>
</dbReference>
<dbReference type="Gene3D" id="1.20.58.1120">
    <property type="match status" value="1"/>
</dbReference>
<evidence type="ECO:0000259" key="23">
    <source>
        <dbReference type="Pfam" id="PF22597"/>
    </source>
</evidence>
<keyword evidence="11" id="KW-0206">Cytoskeleton</keyword>
<evidence type="ECO:0000256" key="5">
    <source>
        <dbReference type="ARBA" id="ARBA00022741"/>
    </source>
</evidence>
<dbReference type="Pfam" id="PF17852">
    <property type="entry name" value="Dynein_AAA_lid"/>
    <property type="match status" value="1"/>
</dbReference>
<keyword evidence="3" id="KW-0963">Cytoplasm</keyword>
<dbReference type="GO" id="GO:0003341">
    <property type="term" value="P:cilium movement"/>
    <property type="evidence" value="ECO:0007669"/>
    <property type="project" value="UniProtKB-ARBA"/>
</dbReference>
<evidence type="ECO:0000256" key="13">
    <source>
        <dbReference type="SAM" id="Coils"/>
    </source>
</evidence>
<evidence type="ECO:0000256" key="11">
    <source>
        <dbReference type="ARBA" id="ARBA00023212"/>
    </source>
</evidence>
<dbReference type="FunFam" id="1.20.920.20:FF:000013">
    <property type="entry name" value="Dynein Heavy Chain"/>
    <property type="match status" value="1"/>
</dbReference>
<dbReference type="InterPro" id="IPR042222">
    <property type="entry name" value="Dynein_2_N"/>
</dbReference>
<dbReference type="Pfam" id="PF12780">
    <property type="entry name" value="AAA_8"/>
    <property type="match status" value="1"/>
</dbReference>
<evidence type="ECO:0000259" key="21">
    <source>
        <dbReference type="Pfam" id="PF18198"/>
    </source>
</evidence>
<keyword evidence="9" id="KW-0969">Cilium</keyword>
<evidence type="ECO:0000256" key="4">
    <source>
        <dbReference type="ARBA" id="ARBA00022701"/>
    </source>
</evidence>
<evidence type="ECO:0000259" key="16">
    <source>
        <dbReference type="Pfam" id="PF12774"/>
    </source>
</evidence>
<evidence type="ECO:0000256" key="1">
    <source>
        <dbReference type="ARBA" id="ARBA00004430"/>
    </source>
</evidence>
<accession>Q22CL1</accession>
<feature type="domain" description="Dynein 2 heavy chain 1 cytoplasmic ATPase lid" evidence="23">
    <location>
        <begin position="2342"/>
        <end position="2430"/>
    </location>
</feature>
<dbReference type="Gene3D" id="1.10.8.1220">
    <property type="match status" value="1"/>
</dbReference>
<dbReference type="FunFam" id="1.20.140.100:FF:000004">
    <property type="entry name" value="Dynein axonemal heavy chain 6"/>
    <property type="match status" value="1"/>
</dbReference>
<dbReference type="RefSeq" id="XP_001030704.2">
    <property type="nucleotide sequence ID" value="XM_001030704.3"/>
</dbReference>
<dbReference type="Gene3D" id="1.20.1270.280">
    <property type="match status" value="1"/>
</dbReference>
<feature type="domain" description="Dynein heavy chain linker" evidence="15">
    <location>
        <begin position="989"/>
        <end position="1391"/>
    </location>
</feature>
<dbReference type="Pfam" id="PF18199">
    <property type="entry name" value="Dynein_C"/>
    <property type="match status" value="1"/>
</dbReference>
<dbReference type="PANTHER" id="PTHR22878">
    <property type="entry name" value="DYNEIN HEAVY CHAIN 6, AXONEMAL-LIKE-RELATED"/>
    <property type="match status" value="1"/>
</dbReference>
<dbReference type="EMBL" id="GG662566">
    <property type="protein sequence ID" value="EAR83041.2"/>
    <property type="molecule type" value="Genomic_DNA"/>
</dbReference>
<dbReference type="InterPro" id="IPR026983">
    <property type="entry name" value="DHC"/>
</dbReference>
<evidence type="ECO:0000259" key="20">
    <source>
        <dbReference type="Pfam" id="PF17852"/>
    </source>
</evidence>
<dbReference type="FunFam" id="1.10.8.1220:FF:000001">
    <property type="entry name" value="Dynein axonemal heavy chain 5"/>
    <property type="match status" value="1"/>
</dbReference>
<comment type="similarity">
    <text evidence="2">Belongs to the dynein heavy chain family.</text>
</comment>
<dbReference type="InterPro" id="IPR041228">
    <property type="entry name" value="Dynein_C"/>
</dbReference>
<dbReference type="FunFam" id="1.20.58.1120:FF:000001">
    <property type="entry name" value="dynein heavy chain 2, axonemal"/>
    <property type="match status" value="1"/>
</dbReference>
<dbReference type="Gene3D" id="1.20.140.100">
    <property type="entry name" value="Dynein heavy chain, N-terminal domain 2"/>
    <property type="match status" value="1"/>
</dbReference>
<evidence type="ECO:0000259" key="19">
    <source>
        <dbReference type="Pfam" id="PF12781"/>
    </source>
</evidence>
<dbReference type="InterPro" id="IPR035699">
    <property type="entry name" value="AAA_6"/>
</dbReference>
<organism evidence="24 25">
    <name type="scientific">Tetrahymena thermophila (strain SB210)</name>
    <dbReference type="NCBI Taxonomy" id="312017"/>
    <lineage>
        <taxon>Eukaryota</taxon>
        <taxon>Sar</taxon>
        <taxon>Alveolata</taxon>
        <taxon>Ciliophora</taxon>
        <taxon>Intramacronucleata</taxon>
        <taxon>Oligohymenophorea</taxon>
        <taxon>Hymenostomatida</taxon>
        <taxon>Tetrahymenina</taxon>
        <taxon>Tetrahymenidae</taxon>
        <taxon>Tetrahymena</taxon>
    </lineage>
</organism>
<dbReference type="InterPro" id="IPR041466">
    <property type="entry name" value="Dynein_AAA5_ext"/>
</dbReference>
<dbReference type="GO" id="GO:0005524">
    <property type="term" value="F:ATP binding"/>
    <property type="evidence" value="ECO:0007669"/>
    <property type="project" value="UniProtKB-KW"/>
</dbReference>
<dbReference type="InterPro" id="IPR027417">
    <property type="entry name" value="P-loop_NTPase"/>
</dbReference>
<dbReference type="InterPro" id="IPR035706">
    <property type="entry name" value="AAA_9"/>
</dbReference>
<dbReference type="GO" id="GO:0005874">
    <property type="term" value="C:microtubule"/>
    <property type="evidence" value="ECO:0007669"/>
    <property type="project" value="UniProtKB-KW"/>
</dbReference>
<proteinExistence type="inferred from homology"/>
<name>Q22CL1_TETTS</name>
<dbReference type="FunFam" id="1.20.1270.280:FF:000001">
    <property type="entry name" value="dynein heavy chain 7, axonemal"/>
    <property type="match status" value="1"/>
</dbReference>
<dbReference type="Gene3D" id="1.20.920.30">
    <property type="match status" value="1"/>
</dbReference>
<feature type="coiled-coil region" evidence="13">
    <location>
        <begin position="3037"/>
        <end position="3092"/>
    </location>
</feature>
<dbReference type="InterPro" id="IPR043160">
    <property type="entry name" value="Dynein_C_barrel"/>
</dbReference>